<proteinExistence type="predicted"/>
<organism evidence="1 2">
    <name type="scientific">Hondaea fermentalgiana</name>
    <dbReference type="NCBI Taxonomy" id="2315210"/>
    <lineage>
        <taxon>Eukaryota</taxon>
        <taxon>Sar</taxon>
        <taxon>Stramenopiles</taxon>
        <taxon>Bigyra</taxon>
        <taxon>Labyrinthulomycetes</taxon>
        <taxon>Thraustochytrida</taxon>
        <taxon>Thraustochytriidae</taxon>
        <taxon>Hondaea</taxon>
    </lineage>
</organism>
<protein>
    <submittedName>
        <fullName evidence="1">Uncharacterized protein</fullName>
    </submittedName>
</protein>
<gene>
    <name evidence="1" type="ORF">FCC1311_012022</name>
</gene>
<evidence type="ECO:0000313" key="2">
    <source>
        <dbReference type="Proteomes" id="UP000241890"/>
    </source>
</evidence>
<sequence length="125" mass="13555">MRSERAAARHGTARRDLLGHGARLQITAGGFQGVATVRPLIPGRSRRDRCERHCQLRCAVEPMEHVQRSCSGLSAESDPGGFKTIVVLDNAAVPCSAVLCRAVPRLVLRVKIIISRNSNSASSRE</sequence>
<accession>A0A2R5G374</accession>
<dbReference type="InParanoid" id="A0A2R5G374"/>
<comment type="caution">
    <text evidence="1">The sequence shown here is derived from an EMBL/GenBank/DDBJ whole genome shotgun (WGS) entry which is preliminary data.</text>
</comment>
<reference evidence="1 2" key="1">
    <citation type="submission" date="2017-12" db="EMBL/GenBank/DDBJ databases">
        <title>Sequencing, de novo assembly and annotation of complete genome of a new Thraustochytrid species, strain FCC1311.</title>
        <authorList>
            <person name="Sedici K."/>
            <person name="Godart F."/>
            <person name="Aiese Cigliano R."/>
            <person name="Sanseverino W."/>
            <person name="Barakat M."/>
            <person name="Ortet P."/>
            <person name="Marechal E."/>
            <person name="Cagnac O."/>
            <person name="Amato A."/>
        </authorList>
    </citation>
    <scope>NUCLEOTIDE SEQUENCE [LARGE SCALE GENOMIC DNA]</scope>
</reference>
<dbReference type="EMBL" id="BEYU01000010">
    <property type="protein sequence ID" value="GBG24985.1"/>
    <property type="molecule type" value="Genomic_DNA"/>
</dbReference>
<dbReference type="AlphaFoldDB" id="A0A2R5G374"/>
<evidence type="ECO:0000313" key="1">
    <source>
        <dbReference type="EMBL" id="GBG24985.1"/>
    </source>
</evidence>
<dbReference type="Proteomes" id="UP000241890">
    <property type="component" value="Unassembled WGS sequence"/>
</dbReference>
<name>A0A2R5G374_9STRA</name>
<keyword evidence="2" id="KW-1185">Reference proteome</keyword>